<keyword evidence="3" id="KW-1185">Reference proteome</keyword>
<dbReference type="Proteomes" id="UP000229498">
    <property type="component" value="Unassembled WGS sequence"/>
</dbReference>
<dbReference type="Pfam" id="PF01841">
    <property type="entry name" value="Transglut_core"/>
    <property type="match status" value="1"/>
</dbReference>
<evidence type="ECO:0000259" key="1">
    <source>
        <dbReference type="SMART" id="SM00460"/>
    </source>
</evidence>
<gene>
    <name evidence="2" type="ORF">CVT23_07905</name>
</gene>
<protein>
    <submittedName>
        <fullName evidence="2">Transglutaminase</fullName>
    </submittedName>
</protein>
<dbReference type="SMART" id="SM00460">
    <property type="entry name" value="TGc"/>
    <property type="match status" value="1"/>
</dbReference>
<dbReference type="EMBL" id="PHIG01000029">
    <property type="protein sequence ID" value="PJK30298.1"/>
    <property type="molecule type" value="Genomic_DNA"/>
</dbReference>
<evidence type="ECO:0000313" key="2">
    <source>
        <dbReference type="EMBL" id="PJK30298.1"/>
    </source>
</evidence>
<dbReference type="InterPro" id="IPR002931">
    <property type="entry name" value="Transglutaminase-like"/>
</dbReference>
<dbReference type="RefSeq" id="WP_109795495.1">
    <property type="nucleotide sequence ID" value="NZ_PHIG01000029.1"/>
</dbReference>
<proteinExistence type="predicted"/>
<feature type="domain" description="Transglutaminase-like" evidence="1">
    <location>
        <begin position="161"/>
        <end position="225"/>
    </location>
</feature>
<reference evidence="2 3" key="1">
    <citation type="submission" date="2017-11" db="EMBL/GenBank/DDBJ databases">
        <title>Draft genome sequence of Rhizobiales bacterium SY3-13.</title>
        <authorList>
            <person name="Sun C."/>
        </authorList>
    </citation>
    <scope>NUCLEOTIDE SEQUENCE [LARGE SCALE GENOMIC DNA]</scope>
    <source>
        <strain evidence="2 3">SY3-13</strain>
    </source>
</reference>
<dbReference type="PANTHER" id="PTHR33490:SF12">
    <property type="entry name" value="BLL5557 PROTEIN"/>
    <property type="match status" value="1"/>
</dbReference>
<sequence>MLIRIGYEIVHDCPQPTPMLLLLHTHFSRVSDFVRPDHMIVSPSVPMDAYRDGFGNWCTRIVAPAGPTTVTADALIRDSGQPDPALYSAAQHPVEELPAEVLTFLLGSRYCETDRLMEAAWDLFGHTPPGWQRVQAICDYVHNHITFDYFRARPTMTALDVFNERFGVCRDYTHLAIAFLRCLNIPARYCTGYLSDIGFEPTEPDFAAWLEVWLNGGWRIFDPRNNTPRYGRILIARGRDATDVPISLTFGPNTLQSFRVWTYPVDDAAN</sequence>
<accession>A0A2M9G3L9</accession>
<organism evidence="2 3">
    <name type="scientific">Minwuia thermotolerans</name>
    <dbReference type="NCBI Taxonomy" id="2056226"/>
    <lineage>
        <taxon>Bacteria</taxon>
        <taxon>Pseudomonadati</taxon>
        <taxon>Pseudomonadota</taxon>
        <taxon>Alphaproteobacteria</taxon>
        <taxon>Minwuiales</taxon>
        <taxon>Minwuiaceae</taxon>
        <taxon>Minwuia</taxon>
    </lineage>
</organism>
<dbReference type="PANTHER" id="PTHR33490">
    <property type="entry name" value="BLR5614 PROTEIN-RELATED"/>
    <property type="match status" value="1"/>
</dbReference>
<name>A0A2M9G3L9_9PROT</name>
<dbReference type="OrthoDB" id="5438043at2"/>
<dbReference type="SUPFAM" id="SSF54001">
    <property type="entry name" value="Cysteine proteinases"/>
    <property type="match status" value="1"/>
</dbReference>
<comment type="caution">
    <text evidence="2">The sequence shown here is derived from an EMBL/GenBank/DDBJ whole genome shotgun (WGS) entry which is preliminary data.</text>
</comment>
<dbReference type="Gene3D" id="3.10.620.30">
    <property type="match status" value="1"/>
</dbReference>
<evidence type="ECO:0000313" key="3">
    <source>
        <dbReference type="Proteomes" id="UP000229498"/>
    </source>
</evidence>
<dbReference type="AlphaFoldDB" id="A0A2M9G3L9"/>
<dbReference type="Gene3D" id="2.60.40.2250">
    <property type="match status" value="1"/>
</dbReference>
<dbReference type="InterPro" id="IPR038765">
    <property type="entry name" value="Papain-like_cys_pep_sf"/>
</dbReference>